<reference evidence="1" key="1">
    <citation type="journal article" date="2014" name="Front. Microbiol.">
        <title>High frequency of phylogenetically diverse reductive dehalogenase-homologous genes in deep subseafloor sedimentary metagenomes.</title>
        <authorList>
            <person name="Kawai M."/>
            <person name="Futagami T."/>
            <person name="Toyoda A."/>
            <person name="Takaki Y."/>
            <person name="Nishi S."/>
            <person name="Hori S."/>
            <person name="Arai W."/>
            <person name="Tsubouchi T."/>
            <person name="Morono Y."/>
            <person name="Uchiyama I."/>
            <person name="Ito T."/>
            <person name="Fujiyama A."/>
            <person name="Inagaki F."/>
            <person name="Takami H."/>
        </authorList>
    </citation>
    <scope>NUCLEOTIDE SEQUENCE</scope>
    <source>
        <strain evidence="1">Expedition CK06-06</strain>
    </source>
</reference>
<dbReference type="EMBL" id="BART01036477">
    <property type="protein sequence ID" value="GAH11348.1"/>
    <property type="molecule type" value="Genomic_DNA"/>
</dbReference>
<proteinExistence type="predicted"/>
<evidence type="ECO:0000313" key="1">
    <source>
        <dbReference type="EMBL" id="GAH11348.1"/>
    </source>
</evidence>
<organism evidence="1">
    <name type="scientific">marine sediment metagenome</name>
    <dbReference type="NCBI Taxonomy" id="412755"/>
    <lineage>
        <taxon>unclassified sequences</taxon>
        <taxon>metagenomes</taxon>
        <taxon>ecological metagenomes</taxon>
    </lineage>
</organism>
<sequence>GIQSLGKSITLSLKITSKPGIEIHSAAEGLKAMI</sequence>
<name>X1ERS5_9ZZZZ</name>
<dbReference type="AlphaFoldDB" id="X1ERS5"/>
<accession>X1ERS5</accession>
<gene>
    <name evidence="1" type="ORF">S01H4_61496</name>
</gene>
<feature type="non-terminal residue" evidence="1">
    <location>
        <position position="1"/>
    </location>
</feature>
<protein>
    <submittedName>
        <fullName evidence="1">Uncharacterized protein</fullName>
    </submittedName>
</protein>
<comment type="caution">
    <text evidence="1">The sequence shown here is derived from an EMBL/GenBank/DDBJ whole genome shotgun (WGS) entry which is preliminary data.</text>
</comment>